<evidence type="ECO:0000313" key="2">
    <source>
        <dbReference type="EMBL" id="RGO12574.1"/>
    </source>
</evidence>
<reference evidence="2 3" key="1">
    <citation type="submission" date="2018-08" db="EMBL/GenBank/DDBJ databases">
        <title>A genome reference for cultivated species of the human gut microbiota.</title>
        <authorList>
            <person name="Zou Y."/>
            <person name="Xue W."/>
            <person name="Luo G."/>
        </authorList>
    </citation>
    <scope>NUCLEOTIDE SEQUENCE [LARGE SCALE GENOMIC DNA]</scope>
    <source>
        <strain evidence="2 3">OM02-6</strain>
    </source>
</reference>
<feature type="transmembrane region" description="Helical" evidence="1">
    <location>
        <begin position="165"/>
        <end position="183"/>
    </location>
</feature>
<protein>
    <submittedName>
        <fullName evidence="2">DUF2812 domain-containing protein</fullName>
    </submittedName>
</protein>
<dbReference type="GeneID" id="94017749"/>
<dbReference type="EMBL" id="QSVF01000004">
    <property type="protein sequence ID" value="RGO12574.1"/>
    <property type="molecule type" value="Genomic_DNA"/>
</dbReference>
<gene>
    <name evidence="2" type="ORF">DXB31_02360</name>
</gene>
<keyword evidence="1" id="KW-0472">Membrane</keyword>
<dbReference type="RefSeq" id="WP_117604546.1">
    <property type="nucleotide sequence ID" value="NZ_CATZTT010000068.1"/>
</dbReference>
<evidence type="ECO:0000313" key="3">
    <source>
        <dbReference type="Proteomes" id="UP000261087"/>
    </source>
</evidence>
<dbReference type="Pfam" id="PF11193">
    <property type="entry name" value="DUF2812"/>
    <property type="match status" value="1"/>
</dbReference>
<dbReference type="AlphaFoldDB" id="A0A3E5FRW3"/>
<keyword evidence="1" id="KW-0812">Transmembrane</keyword>
<dbReference type="InterPro" id="IPR021359">
    <property type="entry name" value="DUF2812"/>
</dbReference>
<sequence>MRKKCYRFFGGLLIVQANWLNKMSEKGYRLVQTGKMLYEFEECKPNQVKYCVEFIGHKTKDDAKDYYDFLEDMGYKVFYKNINLNYSIGKVRWRPWAEKGGRIATNNSTFNRELLIVEKKNDGKPFELHTSFEDKENYYRNLRNPWLLILLMFVIFTVMDRSLVFGVFALISLFPVIIYQMEIMKVRYEAKTKEW</sequence>
<comment type="caution">
    <text evidence="2">The sequence shown here is derived from an EMBL/GenBank/DDBJ whole genome shotgun (WGS) entry which is preliminary data.</text>
</comment>
<evidence type="ECO:0000256" key="1">
    <source>
        <dbReference type="SAM" id="Phobius"/>
    </source>
</evidence>
<feature type="transmembrane region" description="Helical" evidence="1">
    <location>
        <begin position="142"/>
        <end position="159"/>
    </location>
</feature>
<name>A0A3E5FRW3_9FIRM</name>
<accession>A0A3E5FRW3</accession>
<dbReference type="Proteomes" id="UP000261087">
    <property type="component" value="Unassembled WGS sequence"/>
</dbReference>
<proteinExistence type="predicted"/>
<organism evidence="2 3">
    <name type="scientific">Thomasclavelia spiroformis</name>
    <dbReference type="NCBI Taxonomy" id="29348"/>
    <lineage>
        <taxon>Bacteria</taxon>
        <taxon>Bacillati</taxon>
        <taxon>Bacillota</taxon>
        <taxon>Erysipelotrichia</taxon>
        <taxon>Erysipelotrichales</taxon>
        <taxon>Coprobacillaceae</taxon>
        <taxon>Thomasclavelia</taxon>
    </lineage>
</organism>
<keyword evidence="1" id="KW-1133">Transmembrane helix</keyword>